<accession>A0AAV5G0G4</accession>
<gene>
    <name evidence="2" type="primary">gb29607</name>
    <name evidence="2" type="ORF">PR202_gb29607</name>
</gene>
<evidence type="ECO:0000256" key="1">
    <source>
        <dbReference type="SAM" id="Phobius"/>
    </source>
</evidence>
<organism evidence="2 3">
    <name type="scientific">Eleusine coracana subsp. coracana</name>
    <dbReference type="NCBI Taxonomy" id="191504"/>
    <lineage>
        <taxon>Eukaryota</taxon>
        <taxon>Viridiplantae</taxon>
        <taxon>Streptophyta</taxon>
        <taxon>Embryophyta</taxon>
        <taxon>Tracheophyta</taxon>
        <taxon>Spermatophyta</taxon>
        <taxon>Magnoliopsida</taxon>
        <taxon>Liliopsida</taxon>
        <taxon>Poales</taxon>
        <taxon>Poaceae</taxon>
        <taxon>PACMAD clade</taxon>
        <taxon>Chloridoideae</taxon>
        <taxon>Cynodonteae</taxon>
        <taxon>Eleusininae</taxon>
        <taxon>Eleusine</taxon>
    </lineage>
</organism>
<sequence>MDGSLTSSADVCSSSQVATAAGHACGEVARTTAFDGEIWSAAACAREGCLCARGKIEARTSQLPLELRPQRLAQVMVLSFLMVGLIQMLRVMVS</sequence>
<protein>
    <submittedName>
        <fullName evidence="2">Uncharacterized protein</fullName>
    </submittedName>
</protein>
<comment type="caution">
    <text evidence="2">The sequence shown here is derived from an EMBL/GenBank/DDBJ whole genome shotgun (WGS) entry which is preliminary data.</text>
</comment>
<name>A0AAV5G0G4_ELECO</name>
<evidence type="ECO:0000313" key="2">
    <source>
        <dbReference type="EMBL" id="GJN40400.1"/>
    </source>
</evidence>
<reference evidence="2" key="1">
    <citation type="journal article" date="2018" name="DNA Res.">
        <title>Multiple hybrid de novo genome assembly of finger millet, an orphan allotetraploid crop.</title>
        <authorList>
            <person name="Hatakeyama M."/>
            <person name="Aluri S."/>
            <person name="Balachadran M.T."/>
            <person name="Sivarajan S.R."/>
            <person name="Patrignani A."/>
            <person name="Gruter S."/>
            <person name="Poveda L."/>
            <person name="Shimizu-Inatsugi R."/>
            <person name="Baeten J."/>
            <person name="Francoijs K.J."/>
            <person name="Nataraja K.N."/>
            <person name="Reddy Y.A.N."/>
            <person name="Phadnis S."/>
            <person name="Ravikumar R.L."/>
            <person name="Schlapbach R."/>
            <person name="Sreeman S.M."/>
            <person name="Shimizu K.K."/>
        </authorList>
    </citation>
    <scope>NUCLEOTIDE SEQUENCE</scope>
</reference>
<keyword evidence="1" id="KW-0472">Membrane</keyword>
<dbReference type="Proteomes" id="UP001054889">
    <property type="component" value="Unassembled WGS sequence"/>
</dbReference>
<keyword evidence="3" id="KW-1185">Reference proteome</keyword>
<reference evidence="2" key="2">
    <citation type="submission" date="2021-12" db="EMBL/GenBank/DDBJ databases">
        <title>Resequencing data analysis of finger millet.</title>
        <authorList>
            <person name="Hatakeyama M."/>
            <person name="Aluri S."/>
            <person name="Balachadran M.T."/>
            <person name="Sivarajan S.R."/>
            <person name="Poveda L."/>
            <person name="Shimizu-Inatsugi R."/>
            <person name="Schlapbach R."/>
            <person name="Sreeman S.M."/>
            <person name="Shimizu K.K."/>
        </authorList>
    </citation>
    <scope>NUCLEOTIDE SEQUENCE</scope>
</reference>
<proteinExistence type="predicted"/>
<dbReference type="AlphaFoldDB" id="A0AAV5G0G4"/>
<keyword evidence="1" id="KW-0812">Transmembrane</keyword>
<dbReference type="EMBL" id="BQKI01000120">
    <property type="protein sequence ID" value="GJN40400.1"/>
    <property type="molecule type" value="Genomic_DNA"/>
</dbReference>
<evidence type="ECO:0000313" key="3">
    <source>
        <dbReference type="Proteomes" id="UP001054889"/>
    </source>
</evidence>
<feature type="transmembrane region" description="Helical" evidence="1">
    <location>
        <begin position="72"/>
        <end position="93"/>
    </location>
</feature>
<keyword evidence="1" id="KW-1133">Transmembrane helix</keyword>